<dbReference type="SUPFAM" id="SSF53300">
    <property type="entry name" value="vWA-like"/>
    <property type="match status" value="1"/>
</dbReference>
<dbReference type="Pfam" id="PF13768">
    <property type="entry name" value="VWA_3"/>
    <property type="match status" value="1"/>
</dbReference>
<dbReference type="PANTHER" id="PTHR10579">
    <property type="entry name" value="CALCIUM-ACTIVATED CHLORIDE CHANNEL REGULATOR"/>
    <property type="match status" value="1"/>
</dbReference>
<organism evidence="2 3">
    <name type="scientific">Eragrostis curvula</name>
    <name type="common">weeping love grass</name>
    <dbReference type="NCBI Taxonomy" id="38414"/>
    <lineage>
        <taxon>Eukaryota</taxon>
        <taxon>Viridiplantae</taxon>
        <taxon>Streptophyta</taxon>
        <taxon>Embryophyta</taxon>
        <taxon>Tracheophyta</taxon>
        <taxon>Spermatophyta</taxon>
        <taxon>Magnoliopsida</taxon>
        <taxon>Liliopsida</taxon>
        <taxon>Poales</taxon>
        <taxon>Poaceae</taxon>
        <taxon>PACMAD clade</taxon>
        <taxon>Chloridoideae</taxon>
        <taxon>Eragrostideae</taxon>
        <taxon>Eragrostidinae</taxon>
        <taxon>Eragrostis</taxon>
    </lineage>
</organism>
<accession>A0A5J9T7F5</accession>
<gene>
    <name evidence="2" type="ORF">EJB05_47238</name>
</gene>
<feature type="domain" description="VWFA" evidence="1">
    <location>
        <begin position="49"/>
        <end position="233"/>
    </location>
</feature>
<name>A0A5J9T7F5_9POAL</name>
<feature type="non-terminal residue" evidence="2">
    <location>
        <position position="1"/>
    </location>
</feature>
<dbReference type="InterPro" id="IPR051266">
    <property type="entry name" value="CLCR"/>
</dbReference>
<dbReference type="EMBL" id="RWGY01000045">
    <property type="protein sequence ID" value="TVU07194.1"/>
    <property type="molecule type" value="Genomic_DNA"/>
</dbReference>
<dbReference type="PROSITE" id="PS50234">
    <property type="entry name" value="VWFA"/>
    <property type="match status" value="1"/>
</dbReference>
<dbReference type="PANTHER" id="PTHR10579:SF57">
    <property type="entry name" value="OS11G0687100 PROTEIN"/>
    <property type="match status" value="1"/>
</dbReference>
<dbReference type="Gramene" id="TVU07194">
    <property type="protein sequence ID" value="TVU07194"/>
    <property type="gene ID" value="EJB05_47238"/>
</dbReference>
<sequence>AKGTAADETVRVSATPVFPAIPWAQQRDDFEVLVRVEAPGAAKMHAPIDLVAVVDVSESMNAAAASPGGPSRLDLLKKAMKFVISKLDSRDRLAIVAFNDHVVQEYSTDLLRISSDGGLRARRKVNELMAGGRTAFKPALERAVQILDERPIEEDRLGFVLLLSDGIEDSGIKWCKEGIGRTSLFSKYPVHTFGFSASHDPKALHQIAQASRGTYSFVNENLESITSAFAVCLGGLKTVVAADMHIKLTAAEQGGVEIKSIESGGYRKQISSDRRRGEIILDALYAGEVKNFIVRLRVPAACVVDHQHQQQQHLLTLAADHRSHRHATDIDAISFDAGNAVVVHIQRPQVVTDAARQAPSPTVVNHIVLFELVELVAKFVRDELDDGVVATVDLGSRLESKWAEFKERHKFWSGVDLGSLDSDIGAMASSLRLGGSGAGAAYTYSWLSSYRMQRATTMGSPHKVVPEFITPMMRLMLKEAMEFQEPIDKPCRAGRQDDTFNVDFEIIDRRLELWYKLKREMPTLIQQPLESLEDSEWNHLTAITQEASVEAINRAMHYDMYLVCDWVLIPVVVT</sequence>
<comment type="caution">
    <text evidence="2">The sequence shown here is derived from an EMBL/GenBank/DDBJ whole genome shotgun (WGS) entry which is preliminary data.</text>
</comment>
<dbReference type="AlphaFoldDB" id="A0A5J9T7F5"/>
<dbReference type="SMART" id="SM00327">
    <property type="entry name" value="VWA"/>
    <property type="match status" value="1"/>
</dbReference>
<dbReference type="InterPro" id="IPR036465">
    <property type="entry name" value="vWFA_dom_sf"/>
</dbReference>
<evidence type="ECO:0000313" key="3">
    <source>
        <dbReference type="Proteomes" id="UP000324897"/>
    </source>
</evidence>
<keyword evidence="3" id="KW-1185">Reference proteome</keyword>
<protein>
    <recommendedName>
        <fullName evidence="1">VWFA domain-containing protein</fullName>
    </recommendedName>
</protein>
<dbReference type="OrthoDB" id="619357at2759"/>
<evidence type="ECO:0000259" key="1">
    <source>
        <dbReference type="PROSITE" id="PS50234"/>
    </source>
</evidence>
<dbReference type="Gene3D" id="3.40.50.410">
    <property type="entry name" value="von Willebrand factor, type A domain"/>
    <property type="match status" value="1"/>
</dbReference>
<dbReference type="Proteomes" id="UP000324897">
    <property type="component" value="Unassembled WGS sequence"/>
</dbReference>
<proteinExistence type="predicted"/>
<dbReference type="InterPro" id="IPR002035">
    <property type="entry name" value="VWF_A"/>
</dbReference>
<reference evidence="2 3" key="1">
    <citation type="journal article" date="2019" name="Sci. Rep.">
        <title>A high-quality genome of Eragrostis curvula grass provides insights into Poaceae evolution and supports new strategies to enhance forage quality.</title>
        <authorList>
            <person name="Carballo J."/>
            <person name="Santos B.A.C.M."/>
            <person name="Zappacosta D."/>
            <person name="Garbus I."/>
            <person name="Selva J.P."/>
            <person name="Gallo C.A."/>
            <person name="Diaz A."/>
            <person name="Albertini E."/>
            <person name="Caccamo M."/>
            <person name="Echenique V."/>
        </authorList>
    </citation>
    <scope>NUCLEOTIDE SEQUENCE [LARGE SCALE GENOMIC DNA]</scope>
    <source>
        <strain evidence="3">cv. Victoria</strain>
        <tissue evidence="2">Leaf</tissue>
    </source>
</reference>
<evidence type="ECO:0000313" key="2">
    <source>
        <dbReference type="EMBL" id="TVU07194.1"/>
    </source>
</evidence>